<dbReference type="EMBL" id="JAGQLH010000038">
    <property type="protein sequence ID" value="MCA9385700.1"/>
    <property type="molecule type" value="Genomic_DNA"/>
</dbReference>
<reference evidence="1" key="1">
    <citation type="submission" date="2020-04" db="EMBL/GenBank/DDBJ databases">
        <authorList>
            <person name="Zhang T."/>
        </authorList>
    </citation>
    <scope>NUCLEOTIDE SEQUENCE</scope>
    <source>
        <strain evidence="1">HKST-UBA11</strain>
    </source>
</reference>
<sequence>KAQLELYPKRDHVMKQFKKMGLGIRQLTTDELIHLYYTMYDPDKTGYRQQNLDSSAYTADIITRGKEKIDPSGIKKV</sequence>
<dbReference type="AlphaFoldDB" id="A0A955L7Z7"/>
<dbReference type="Proteomes" id="UP000754563">
    <property type="component" value="Unassembled WGS sequence"/>
</dbReference>
<organism evidence="1 2">
    <name type="scientific">Candidatus Dojkabacteria bacterium</name>
    <dbReference type="NCBI Taxonomy" id="2099670"/>
    <lineage>
        <taxon>Bacteria</taxon>
        <taxon>Candidatus Dojkabacteria</taxon>
    </lineage>
</organism>
<reference evidence="1" key="2">
    <citation type="journal article" date="2021" name="Microbiome">
        <title>Successional dynamics and alternative stable states in a saline activated sludge microbial community over 9 years.</title>
        <authorList>
            <person name="Wang Y."/>
            <person name="Ye J."/>
            <person name="Ju F."/>
            <person name="Liu L."/>
            <person name="Boyd J.A."/>
            <person name="Deng Y."/>
            <person name="Parks D.H."/>
            <person name="Jiang X."/>
            <person name="Yin X."/>
            <person name="Woodcroft B.J."/>
            <person name="Tyson G.W."/>
            <person name="Hugenholtz P."/>
            <person name="Polz M.F."/>
            <person name="Zhang T."/>
        </authorList>
    </citation>
    <scope>NUCLEOTIDE SEQUENCE</scope>
    <source>
        <strain evidence="1">HKST-UBA11</strain>
    </source>
</reference>
<protein>
    <submittedName>
        <fullName evidence="1">Uncharacterized protein</fullName>
    </submittedName>
</protein>
<gene>
    <name evidence="1" type="ORF">KC717_03555</name>
</gene>
<evidence type="ECO:0000313" key="2">
    <source>
        <dbReference type="Proteomes" id="UP000754563"/>
    </source>
</evidence>
<proteinExistence type="predicted"/>
<accession>A0A955L7Z7</accession>
<evidence type="ECO:0000313" key="1">
    <source>
        <dbReference type="EMBL" id="MCA9385700.1"/>
    </source>
</evidence>
<comment type="caution">
    <text evidence="1">The sequence shown here is derived from an EMBL/GenBank/DDBJ whole genome shotgun (WGS) entry which is preliminary data.</text>
</comment>
<name>A0A955L7Z7_9BACT</name>
<feature type="non-terminal residue" evidence="1">
    <location>
        <position position="1"/>
    </location>
</feature>